<dbReference type="AlphaFoldDB" id="A0A2T7UAU7"/>
<dbReference type="InterPro" id="IPR029044">
    <property type="entry name" value="Nucleotide-diphossugar_trans"/>
</dbReference>
<evidence type="ECO:0000259" key="1">
    <source>
        <dbReference type="Pfam" id="PF00535"/>
    </source>
</evidence>
<comment type="caution">
    <text evidence="2">The sequence shown here is derived from an EMBL/GenBank/DDBJ whole genome shotgun (WGS) entry which is preliminary data.</text>
</comment>
<feature type="domain" description="Glycosyltransferase 2-like" evidence="1">
    <location>
        <begin position="3"/>
        <end position="167"/>
    </location>
</feature>
<dbReference type="RefSeq" id="WP_053175583.1">
    <property type="nucleotide sequence ID" value="NZ_LFYT02000023.1"/>
</dbReference>
<sequence>MISFVIPLHNHLSATQAMLASLREFMPTGIDHEIIFVDDTSTDGTREWLESLKDPCIRFLINDVNRGYAASNNVGVNMARGDVLALLNNDVLLTPRWLEPMLAALHSTALKAGLVGNVQYRVEDGEVDHAGVELSPLGQLQHVKTIDHEPIIKPFAVTGACMLLRKADFIRAGGFDESYVNGCEDIDLCFKFQALNRRVFLASKSRIHHHVSLSRKTNTLQDFQNSRLLFSRWRTRIKNELSRNWHDLLAAGPSTYSNIWPEPIAQEFLSTPWALSLYMAETLLRREEEYWARHLDVDIKCSSLDFP</sequence>
<dbReference type="CDD" id="cd04186">
    <property type="entry name" value="GT_2_like_c"/>
    <property type="match status" value="1"/>
</dbReference>
<dbReference type="STRING" id="1293045.H663_17065"/>
<dbReference type="Proteomes" id="UP000037507">
    <property type="component" value="Unassembled WGS sequence"/>
</dbReference>
<keyword evidence="3" id="KW-1185">Reference proteome</keyword>
<dbReference type="PANTHER" id="PTHR43179">
    <property type="entry name" value="RHAMNOSYLTRANSFERASE WBBL"/>
    <property type="match status" value="1"/>
</dbReference>
<dbReference type="SUPFAM" id="SSF53448">
    <property type="entry name" value="Nucleotide-diphospho-sugar transferases"/>
    <property type="match status" value="1"/>
</dbReference>
<evidence type="ECO:0000313" key="2">
    <source>
        <dbReference type="EMBL" id="PVE41830.1"/>
    </source>
</evidence>
<evidence type="ECO:0000313" key="3">
    <source>
        <dbReference type="Proteomes" id="UP000037507"/>
    </source>
</evidence>
<accession>A0A2T7UAU7</accession>
<dbReference type="Gene3D" id="3.90.550.10">
    <property type="entry name" value="Spore Coat Polysaccharide Biosynthesis Protein SpsA, Chain A"/>
    <property type="match status" value="1"/>
</dbReference>
<dbReference type="EMBL" id="LFYT02000023">
    <property type="protein sequence ID" value="PVE41830.1"/>
    <property type="molecule type" value="Genomic_DNA"/>
</dbReference>
<dbReference type="Pfam" id="PF00535">
    <property type="entry name" value="Glycos_transf_2"/>
    <property type="match status" value="1"/>
</dbReference>
<dbReference type="PANTHER" id="PTHR43179:SF7">
    <property type="entry name" value="RHAMNOSYLTRANSFERASE WBBL"/>
    <property type="match status" value="1"/>
</dbReference>
<protein>
    <recommendedName>
        <fullName evidence="1">Glycosyltransferase 2-like domain-containing protein</fullName>
    </recommendedName>
</protein>
<organism evidence="2 3">
    <name type="scientific">Limnohabitans planktonicus II-D5</name>
    <dbReference type="NCBI Taxonomy" id="1293045"/>
    <lineage>
        <taxon>Bacteria</taxon>
        <taxon>Pseudomonadati</taxon>
        <taxon>Pseudomonadota</taxon>
        <taxon>Betaproteobacteria</taxon>
        <taxon>Burkholderiales</taxon>
        <taxon>Comamonadaceae</taxon>
        <taxon>Limnohabitans</taxon>
    </lineage>
</organism>
<reference evidence="2" key="1">
    <citation type="submission" date="2017-04" db="EMBL/GenBank/DDBJ databases">
        <title>Unexpected and diverse lifestyles within the genus Limnohabitans.</title>
        <authorList>
            <person name="Kasalicky V."/>
            <person name="Mehrshad M."/>
            <person name="Andrei S.-A."/>
            <person name="Salcher M."/>
            <person name="Kratochvilova H."/>
            <person name="Simek K."/>
            <person name="Ghai R."/>
        </authorList>
    </citation>
    <scope>NUCLEOTIDE SEQUENCE [LARGE SCALE GENOMIC DNA]</scope>
    <source>
        <strain evidence="2">II-D5</strain>
    </source>
</reference>
<gene>
    <name evidence="2" type="ORF">H663_015315</name>
</gene>
<dbReference type="OrthoDB" id="9816564at2"/>
<name>A0A2T7UAU7_9BURK</name>
<proteinExistence type="predicted"/>
<dbReference type="InterPro" id="IPR001173">
    <property type="entry name" value="Glyco_trans_2-like"/>
</dbReference>